<evidence type="ECO:0000313" key="2">
    <source>
        <dbReference type="EMBL" id="KOX93674.1"/>
    </source>
</evidence>
<dbReference type="GO" id="GO:0005737">
    <property type="term" value="C:cytoplasm"/>
    <property type="evidence" value="ECO:0007669"/>
    <property type="project" value="TreeGrafter"/>
</dbReference>
<dbReference type="STRING" id="1705562.AMS69_07050"/>
<organism evidence="2 3">
    <name type="scientific">Haloarcula rubripromontorii</name>
    <dbReference type="NCBI Taxonomy" id="1705562"/>
    <lineage>
        <taxon>Archaea</taxon>
        <taxon>Methanobacteriati</taxon>
        <taxon>Methanobacteriota</taxon>
        <taxon>Stenosarchaea group</taxon>
        <taxon>Halobacteria</taxon>
        <taxon>Halobacteriales</taxon>
        <taxon>Haloarculaceae</taxon>
        <taxon>Haloarcula</taxon>
    </lineage>
</organism>
<protein>
    <submittedName>
        <fullName evidence="2">Lactoylglutathione lyase</fullName>
    </submittedName>
</protein>
<dbReference type="SUPFAM" id="SSF54593">
    <property type="entry name" value="Glyoxalase/Bleomycin resistance protein/Dihydroxybiphenyl dioxygenase"/>
    <property type="match status" value="1"/>
</dbReference>
<dbReference type="EMBL" id="LIUF01000002">
    <property type="protein sequence ID" value="KOX93674.1"/>
    <property type="molecule type" value="Genomic_DNA"/>
</dbReference>
<accession>A0A0N0BPB2</accession>
<evidence type="ECO:0000313" key="3">
    <source>
        <dbReference type="Proteomes" id="UP000037729"/>
    </source>
</evidence>
<dbReference type="Pfam" id="PF00903">
    <property type="entry name" value="Glyoxalase"/>
    <property type="match status" value="1"/>
</dbReference>
<dbReference type="AlphaFoldDB" id="A0A0N0BPB2"/>
<dbReference type="Gene3D" id="3.10.180.10">
    <property type="entry name" value="2,3-Dihydroxybiphenyl 1,2-Dioxygenase, domain 1"/>
    <property type="match status" value="1"/>
</dbReference>
<name>A0A0N0BPB2_9EURY</name>
<feature type="domain" description="VOC" evidence="1">
    <location>
        <begin position="5"/>
        <end position="123"/>
    </location>
</feature>
<reference evidence="2 3" key="1">
    <citation type="submission" date="2015-08" db="EMBL/GenBank/DDBJ databases">
        <title>Genomes of Isolates from Cabo Rojo, PR.</title>
        <authorList>
            <person name="Sanchez-Nieves R.L."/>
            <person name="Montalvo-Rodriguez R."/>
        </authorList>
    </citation>
    <scope>NUCLEOTIDE SEQUENCE [LARGE SCALE GENOMIC DNA]</scope>
    <source>
        <strain evidence="2 3">SL3</strain>
    </source>
</reference>
<dbReference type="PANTHER" id="PTHR46036">
    <property type="entry name" value="LACTOYLGLUTATHIONE LYASE"/>
    <property type="match status" value="1"/>
</dbReference>
<dbReference type="Proteomes" id="UP000037729">
    <property type="component" value="Unassembled WGS sequence"/>
</dbReference>
<sequence length="126" mass="13833">MGSARILHMCLNVADATESIAFYEQFGFEESWQFTTPDGETTNYYVADDNGVELQLSETEGETSFEMGDGWDHLALGVDDVDATVDRIDHHGVVKEPGPQPEAGAYTAFVADPDGHHVELIEPLED</sequence>
<gene>
    <name evidence="2" type="ORF">AMS69_07050</name>
</gene>
<keyword evidence="2" id="KW-0456">Lyase</keyword>
<comment type="caution">
    <text evidence="2">The sequence shown here is derived from an EMBL/GenBank/DDBJ whole genome shotgun (WGS) entry which is preliminary data.</text>
</comment>
<dbReference type="InterPro" id="IPR004360">
    <property type="entry name" value="Glyas_Fos-R_dOase_dom"/>
</dbReference>
<dbReference type="GO" id="GO:0004462">
    <property type="term" value="F:lactoylglutathione lyase activity"/>
    <property type="evidence" value="ECO:0007669"/>
    <property type="project" value="TreeGrafter"/>
</dbReference>
<dbReference type="PROSITE" id="PS51819">
    <property type="entry name" value="VOC"/>
    <property type="match status" value="1"/>
</dbReference>
<dbReference type="PANTHER" id="PTHR46036:SF5">
    <property type="entry name" value="LACTOYLGLUTATHIONE LYASE"/>
    <property type="match status" value="1"/>
</dbReference>
<keyword evidence="3" id="KW-1185">Reference proteome</keyword>
<dbReference type="InterPro" id="IPR037523">
    <property type="entry name" value="VOC_core"/>
</dbReference>
<dbReference type="GO" id="GO:0019243">
    <property type="term" value="P:methylglyoxal catabolic process to D-lactate via S-lactoyl-glutathione"/>
    <property type="evidence" value="ECO:0007669"/>
    <property type="project" value="TreeGrafter"/>
</dbReference>
<evidence type="ECO:0000259" key="1">
    <source>
        <dbReference type="PROSITE" id="PS51819"/>
    </source>
</evidence>
<dbReference type="PATRIC" id="fig|1705562.3.peg.2477"/>
<dbReference type="InterPro" id="IPR029068">
    <property type="entry name" value="Glyas_Bleomycin-R_OHBP_Dase"/>
</dbReference>
<dbReference type="OrthoDB" id="358887at2157"/>
<proteinExistence type="predicted"/>
<dbReference type="RefSeq" id="WP_053967365.1">
    <property type="nucleotide sequence ID" value="NZ_LIUF01000002.1"/>
</dbReference>